<accession>A0A836GJV2</accession>
<dbReference type="KEGG" id="loi:92358366"/>
<comment type="caution">
    <text evidence="4">The sequence shown here is derived from an EMBL/GenBank/DDBJ whole genome shotgun (WGS) entry which is preliminary data.</text>
</comment>
<dbReference type="SMR" id="A0A836GJV2"/>
<evidence type="ECO:0000313" key="5">
    <source>
        <dbReference type="Proteomes" id="UP000674143"/>
    </source>
</evidence>
<keyword evidence="5" id="KW-1185">Reference proteome</keyword>
<sequence>MSSSNDLTRGEYVNGLLVLVVAATTFVGYAGSVYWERAVAPRLFRCRESALEQEITELEREAAEICTTSNLYEHSRLMRRALRLRQELQAERRKRLAYECSVARVVSTLLDRVPFALGFGLRTGGLATAAAAPGRVSKAGTGSTQSFCADPSSTIASSSPMENDGTAYPPTAPRRRRVLGENVVNILYYNATTTVKYFLRFGSVLVLLCAFGNRRGLLAFPPSFGETLRRCAGEATVPFLLHLATYRTTALFAPGNDAPPTESRGSGATRRAADGMRGSFAKVTPPASPASLIGTDAYSSSDAGAAAMAQRLDTHVYSSGDLVSWFLACYLAVYLVQRVLD</sequence>
<evidence type="ECO:0000256" key="2">
    <source>
        <dbReference type="SAM" id="MobiDB-lite"/>
    </source>
</evidence>
<gene>
    <name evidence="4" type="ORF">LSCM4_02401</name>
</gene>
<reference evidence="5" key="2">
    <citation type="journal article" date="2021" name="Sci. Data">
        <title>Chromosome-scale genome sequencing, assembly and annotation of six genomes from subfamily Leishmaniinae.</title>
        <authorList>
            <person name="Almutairi H."/>
            <person name="Urbaniak M.D."/>
            <person name="Bates M.D."/>
            <person name="Jariyapan N."/>
            <person name="Kwakye-Nuako G."/>
            <person name="Thomaz Soccol V."/>
            <person name="Al-Salem W.S."/>
            <person name="Dillon R.J."/>
            <person name="Bates P.A."/>
            <person name="Gatherer D."/>
        </authorList>
    </citation>
    <scope>NUCLEOTIDE SEQUENCE [LARGE SCALE GENOMIC DNA]</scope>
</reference>
<feature type="region of interest" description="Disordered" evidence="2">
    <location>
        <begin position="152"/>
        <end position="172"/>
    </location>
</feature>
<keyword evidence="1" id="KW-0175">Coiled coil</keyword>
<keyword evidence="3" id="KW-0812">Transmembrane</keyword>
<evidence type="ECO:0000256" key="1">
    <source>
        <dbReference type="SAM" id="Coils"/>
    </source>
</evidence>
<dbReference type="Proteomes" id="UP000674143">
    <property type="component" value="Unassembled WGS sequence"/>
</dbReference>
<dbReference type="AlphaFoldDB" id="A0A836GJV2"/>
<evidence type="ECO:0000256" key="3">
    <source>
        <dbReference type="SAM" id="Phobius"/>
    </source>
</evidence>
<dbReference type="GeneID" id="92358366"/>
<name>A0A836GJV2_9TRYP</name>
<reference evidence="5" key="1">
    <citation type="journal article" date="2021" name="Microbiol. Resour. Announc.">
        <title>LGAAP: Leishmaniinae Genome Assembly and Annotation Pipeline.</title>
        <authorList>
            <person name="Almutairi H."/>
            <person name="Urbaniak M.D."/>
            <person name="Bates M.D."/>
            <person name="Jariyapan N."/>
            <person name="Kwakye-Nuako G."/>
            <person name="Thomaz-Soccol V."/>
            <person name="Al-Salem W.S."/>
            <person name="Dillon R.J."/>
            <person name="Bates P.A."/>
            <person name="Gatherer D."/>
        </authorList>
    </citation>
    <scope>NUCLEOTIDE SEQUENCE [LARGE SCALE GENOMIC DNA]</scope>
</reference>
<keyword evidence="3" id="KW-1133">Transmembrane helix</keyword>
<dbReference type="EMBL" id="JAFHLR010000033">
    <property type="protein sequence ID" value="KAG5469007.1"/>
    <property type="molecule type" value="Genomic_DNA"/>
</dbReference>
<protein>
    <submittedName>
        <fullName evidence="4">Uncharacterized protein</fullName>
    </submittedName>
</protein>
<organism evidence="4 5">
    <name type="scientific">Leishmania orientalis</name>
    <dbReference type="NCBI Taxonomy" id="2249476"/>
    <lineage>
        <taxon>Eukaryota</taxon>
        <taxon>Discoba</taxon>
        <taxon>Euglenozoa</taxon>
        <taxon>Kinetoplastea</taxon>
        <taxon>Metakinetoplastina</taxon>
        <taxon>Trypanosomatida</taxon>
        <taxon>Trypanosomatidae</taxon>
        <taxon>Leishmaniinae</taxon>
        <taxon>Leishmania</taxon>
    </lineage>
</organism>
<feature type="compositionally biased region" description="Polar residues" evidence="2">
    <location>
        <begin position="152"/>
        <end position="161"/>
    </location>
</feature>
<feature type="coiled-coil region" evidence="1">
    <location>
        <begin position="48"/>
        <end position="94"/>
    </location>
</feature>
<keyword evidence="3" id="KW-0472">Membrane</keyword>
<feature type="transmembrane region" description="Helical" evidence="3">
    <location>
        <begin position="12"/>
        <end position="35"/>
    </location>
</feature>
<dbReference type="RefSeq" id="XP_067059984.1">
    <property type="nucleotide sequence ID" value="XM_067204432.1"/>
</dbReference>
<proteinExistence type="predicted"/>
<evidence type="ECO:0000313" key="4">
    <source>
        <dbReference type="EMBL" id="KAG5469007.1"/>
    </source>
</evidence>